<evidence type="ECO:0000313" key="1">
    <source>
        <dbReference type="EMBL" id="MFB9839753.1"/>
    </source>
</evidence>
<dbReference type="Proteomes" id="UP001589627">
    <property type="component" value="Unassembled WGS sequence"/>
</dbReference>
<organism evidence="1 2">
    <name type="scientific">Actinoallomurus acaciae</name>
    <dbReference type="NCBI Taxonomy" id="502577"/>
    <lineage>
        <taxon>Bacteria</taxon>
        <taxon>Bacillati</taxon>
        <taxon>Actinomycetota</taxon>
        <taxon>Actinomycetes</taxon>
        <taxon>Streptosporangiales</taxon>
        <taxon>Thermomonosporaceae</taxon>
        <taxon>Actinoallomurus</taxon>
    </lineage>
</organism>
<name>A0ABV5YXF2_9ACTN</name>
<evidence type="ECO:0000313" key="2">
    <source>
        <dbReference type="Proteomes" id="UP001589627"/>
    </source>
</evidence>
<sequence length="64" mass="6956">MGLIAAWVTWRRTGDGACPPTRSERAVRPYAGRAAGRMSPLYALDGTGRGDRVEVRPVDAIEEI</sequence>
<gene>
    <name evidence="1" type="ORF">ACFFNX_47175</name>
</gene>
<protein>
    <submittedName>
        <fullName evidence="1">Uncharacterized protein</fullName>
    </submittedName>
</protein>
<keyword evidence="2" id="KW-1185">Reference proteome</keyword>
<comment type="caution">
    <text evidence="1">The sequence shown here is derived from an EMBL/GenBank/DDBJ whole genome shotgun (WGS) entry which is preliminary data.</text>
</comment>
<proteinExistence type="predicted"/>
<dbReference type="RefSeq" id="WP_378212930.1">
    <property type="nucleotide sequence ID" value="NZ_JBHLZP010000801.1"/>
</dbReference>
<reference evidence="1 2" key="1">
    <citation type="submission" date="2024-09" db="EMBL/GenBank/DDBJ databases">
        <authorList>
            <person name="Sun Q."/>
            <person name="Mori K."/>
        </authorList>
    </citation>
    <scope>NUCLEOTIDE SEQUENCE [LARGE SCALE GENOMIC DNA]</scope>
    <source>
        <strain evidence="1 2">TBRC 0563</strain>
    </source>
</reference>
<accession>A0ABV5YXF2</accession>
<dbReference type="EMBL" id="JBHLZP010000801">
    <property type="protein sequence ID" value="MFB9839753.1"/>
    <property type="molecule type" value="Genomic_DNA"/>
</dbReference>